<dbReference type="RefSeq" id="XP_024082419.1">
    <property type="nucleotide sequence ID" value="XM_024226651.1"/>
</dbReference>
<dbReference type="InterPro" id="IPR036396">
    <property type="entry name" value="Cyt_P450_sf"/>
</dbReference>
<dbReference type="Pfam" id="PF00067">
    <property type="entry name" value="p450"/>
    <property type="match status" value="1"/>
</dbReference>
<evidence type="ECO:0000256" key="11">
    <source>
        <dbReference type="ARBA" id="ARBA00023033"/>
    </source>
</evidence>
<feature type="transmembrane region" description="Helical" evidence="15">
    <location>
        <begin position="35"/>
        <end position="51"/>
    </location>
</feature>
<dbReference type="InterPro" id="IPR050476">
    <property type="entry name" value="Insect_CytP450_Detox"/>
</dbReference>
<keyword evidence="11 14" id="KW-0503">Monooxygenase</keyword>
<evidence type="ECO:0000313" key="16">
    <source>
        <dbReference type="EnsemblMetazoa" id="XP_024082419.1"/>
    </source>
</evidence>
<dbReference type="GO" id="GO:0005506">
    <property type="term" value="F:iron ion binding"/>
    <property type="evidence" value="ECO:0007669"/>
    <property type="project" value="InterPro"/>
</dbReference>
<evidence type="ECO:0008006" key="18">
    <source>
        <dbReference type="Google" id="ProtNLM"/>
    </source>
</evidence>
<evidence type="ECO:0000256" key="6">
    <source>
        <dbReference type="ARBA" id="ARBA00022723"/>
    </source>
</evidence>
<keyword evidence="5 13" id="KW-0349">Heme</keyword>
<evidence type="ECO:0000256" key="4">
    <source>
        <dbReference type="ARBA" id="ARBA00010617"/>
    </source>
</evidence>
<accession>A0A8I6TJN6</accession>
<evidence type="ECO:0000256" key="9">
    <source>
        <dbReference type="ARBA" id="ARBA00023002"/>
    </source>
</evidence>
<evidence type="ECO:0000256" key="15">
    <source>
        <dbReference type="SAM" id="Phobius"/>
    </source>
</evidence>
<dbReference type="GO" id="GO:0004497">
    <property type="term" value="F:monooxygenase activity"/>
    <property type="evidence" value="ECO:0007669"/>
    <property type="project" value="UniProtKB-KW"/>
</dbReference>
<evidence type="ECO:0000256" key="1">
    <source>
        <dbReference type="ARBA" id="ARBA00001971"/>
    </source>
</evidence>
<dbReference type="PANTHER" id="PTHR24292:SF54">
    <property type="entry name" value="CYP9F3-RELATED"/>
    <property type="match status" value="1"/>
</dbReference>
<dbReference type="GeneID" id="106663983"/>
<evidence type="ECO:0000256" key="3">
    <source>
        <dbReference type="ARBA" id="ARBA00004406"/>
    </source>
</evidence>
<dbReference type="GO" id="GO:0020037">
    <property type="term" value="F:heme binding"/>
    <property type="evidence" value="ECO:0007669"/>
    <property type="project" value="InterPro"/>
</dbReference>
<dbReference type="GO" id="GO:0005789">
    <property type="term" value="C:endoplasmic reticulum membrane"/>
    <property type="evidence" value="ECO:0007669"/>
    <property type="project" value="UniProtKB-SubCell"/>
</dbReference>
<sequence length="514" mass="59916">MVAITCTLVVIVLSFFFYLYVCLKKTERYWRERNVGSLTVESIITVLLPILKNEPIHRGFYNFHKAYPNYKFIVMNIFRRPIILTRDAEFLQKIMIKDFQHFVDHSEYKTDRDIVNLGLFSLTGSEWRGLRIKMSPTFTTGKLKSMFVEMEPCSNALVQNIEKTCGKPDYDIRDDIMTYAMDVTASVIFGIELKNKELREKYIKEASELFQTSPIIMFIMGVASQIPVLSNVLNMKILDENKEAFFRNIITQTFEQRKANNSNRNDYINLLLKLKEQGSLEVKMKDPDDEYLNTDSLQVENVEVTDEMLTAQAFQFLSAGFEQIYNIMVLMLNEIARQEDIQEKIRKEIAKVKTKNGGYNYRSVREMVYLEQCVHETLRKYPVIPFLLRYCVKDYVVNDHLTIKKGTHVGASLEGIHKDPNYFPDPEKYDPDRFKPDEAFKNIAYLPFGAGPRVCIAMRFALMEMKLGLAKIIENFFISPGEKATYPLEMNNRSMFISPRHGYLKMSKIANMQQ</sequence>
<evidence type="ECO:0000256" key="10">
    <source>
        <dbReference type="ARBA" id="ARBA00023004"/>
    </source>
</evidence>
<dbReference type="InterPro" id="IPR017972">
    <property type="entry name" value="Cyt_P450_CS"/>
</dbReference>
<dbReference type="RefSeq" id="XP_024082418.1">
    <property type="nucleotide sequence ID" value="XM_024226650.1"/>
</dbReference>
<comment type="subcellular location">
    <subcellularLocation>
        <location evidence="3">Endoplasmic reticulum membrane</location>
        <topology evidence="3">Peripheral membrane protein</topology>
    </subcellularLocation>
    <subcellularLocation>
        <location evidence="2">Microsome membrane</location>
        <topology evidence="2">Peripheral membrane protein</topology>
    </subcellularLocation>
</comment>
<dbReference type="PRINTS" id="PR00385">
    <property type="entry name" value="P450"/>
</dbReference>
<dbReference type="PANTHER" id="PTHR24292">
    <property type="entry name" value="CYTOCHROME P450"/>
    <property type="match status" value="1"/>
</dbReference>
<keyword evidence="15" id="KW-1133">Transmembrane helix</keyword>
<dbReference type="OrthoDB" id="6623729at2759"/>
<keyword evidence="8" id="KW-0492">Microsome</keyword>
<dbReference type="PROSITE" id="PS00086">
    <property type="entry name" value="CYTOCHROME_P450"/>
    <property type="match status" value="1"/>
</dbReference>
<dbReference type="InterPro" id="IPR002401">
    <property type="entry name" value="Cyt_P450_E_grp-I"/>
</dbReference>
<dbReference type="OMA" id="WRTEEPI"/>
<dbReference type="Proteomes" id="UP000494040">
    <property type="component" value="Unassembled WGS sequence"/>
</dbReference>
<evidence type="ECO:0000256" key="5">
    <source>
        <dbReference type="ARBA" id="ARBA00022617"/>
    </source>
</evidence>
<dbReference type="PRINTS" id="PR00463">
    <property type="entry name" value="EP450I"/>
</dbReference>
<keyword evidence="12 15" id="KW-0472">Membrane</keyword>
<evidence type="ECO:0000256" key="12">
    <source>
        <dbReference type="ARBA" id="ARBA00023136"/>
    </source>
</evidence>
<dbReference type="KEGG" id="clec:106663983"/>
<evidence type="ECO:0000256" key="14">
    <source>
        <dbReference type="RuleBase" id="RU000461"/>
    </source>
</evidence>
<keyword evidence="9 14" id="KW-0560">Oxidoreductase</keyword>
<reference evidence="16" key="1">
    <citation type="submission" date="2022-01" db="UniProtKB">
        <authorList>
            <consortium name="EnsemblMetazoa"/>
        </authorList>
    </citation>
    <scope>IDENTIFICATION</scope>
</reference>
<protein>
    <recommendedName>
        <fullName evidence="18">Cytochrome P450</fullName>
    </recommendedName>
</protein>
<comment type="similarity">
    <text evidence="4 14">Belongs to the cytochrome P450 family.</text>
</comment>
<evidence type="ECO:0000313" key="17">
    <source>
        <dbReference type="Proteomes" id="UP000494040"/>
    </source>
</evidence>
<proteinExistence type="inferred from homology"/>
<keyword evidence="10 13" id="KW-0408">Iron</keyword>
<comment type="cofactor">
    <cofactor evidence="1 13">
        <name>heme</name>
        <dbReference type="ChEBI" id="CHEBI:30413"/>
    </cofactor>
</comment>
<feature type="transmembrane region" description="Helical" evidence="15">
    <location>
        <begin position="6"/>
        <end position="23"/>
    </location>
</feature>
<dbReference type="Gene3D" id="1.10.630.10">
    <property type="entry name" value="Cytochrome P450"/>
    <property type="match status" value="1"/>
</dbReference>
<feature type="binding site" description="axial binding residue" evidence="13">
    <location>
        <position position="455"/>
    </location>
    <ligand>
        <name>heme</name>
        <dbReference type="ChEBI" id="CHEBI:30413"/>
    </ligand>
    <ligandPart>
        <name>Fe</name>
        <dbReference type="ChEBI" id="CHEBI:18248"/>
    </ligandPart>
</feature>
<keyword evidence="7" id="KW-0256">Endoplasmic reticulum</keyword>
<evidence type="ECO:0000256" key="2">
    <source>
        <dbReference type="ARBA" id="ARBA00004174"/>
    </source>
</evidence>
<name>A0A8I6TJN6_CIMLE</name>
<keyword evidence="6 13" id="KW-0479">Metal-binding</keyword>
<keyword evidence="15" id="KW-0812">Transmembrane</keyword>
<dbReference type="GO" id="GO:0016705">
    <property type="term" value="F:oxidoreductase activity, acting on paired donors, with incorporation or reduction of molecular oxygen"/>
    <property type="evidence" value="ECO:0007669"/>
    <property type="project" value="InterPro"/>
</dbReference>
<dbReference type="EnsemblMetazoa" id="XM_024226651.1">
    <property type="protein sequence ID" value="XP_024082419.1"/>
    <property type="gene ID" value="LOC106663983"/>
</dbReference>
<dbReference type="CDD" id="cd11056">
    <property type="entry name" value="CYP6-like"/>
    <property type="match status" value="1"/>
</dbReference>
<dbReference type="InterPro" id="IPR001128">
    <property type="entry name" value="Cyt_P450"/>
</dbReference>
<evidence type="ECO:0000256" key="7">
    <source>
        <dbReference type="ARBA" id="ARBA00022824"/>
    </source>
</evidence>
<dbReference type="FunFam" id="1.10.630.10:FF:000182">
    <property type="entry name" value="Cytochrome P450 3A4"/>
    <property type="match status" value="1"/>
</dbReference>
<evidence type="ECO:0000256" key="8">
    <source>
        <dbReference type="ARBA" id="ARBA00022848"/>
    </source>
</evidence>
<dbReference type="AlphaFoldDB" id="A0A8I6TJN6"/>
<dbReference type="EnsemblMetazoa" id="XM_024226650.1">
    <property type="protein sequence ID" value="XP_024082418.1"/>
    <property type="gene ID" value="LOC106663983"/>
</dbReference>
<dbReference type="SUPFAM" id="SSF48264">
    <property type="entry name" value="Cytochrome P450"/>
    <property type="match status" value="1"/>
</dbReference>
<evidence type="ECO:0000256" key="13">
    <source>
        <dbReference type="PIRSR" id="PIRSR602401-1"/>
    </source>
</evidence>
<keyword evidence="17" id="KW-1185">Reference proteome</keyword>
<organism evidence="16 17">
    <name type="scientific">Cimex lectularius</name>
    <name type="common">Bed bug</name>
    <name type="synonym">Acanthia lectularia</name>
    <dbReference type="NCBI Taxonomy" id="79782"/>
    <lineage>
        <taxon>Eukaryota</taxon>
        <taxon>Metazoa</taxon>
        <taxon>Ecdysozoa</taxon>
        <taxon>Arthropoda</taxon>
        <taxon>Hexapoda</taxon>
        <taxon>Insecta</taxon>
        <taxon>Pterygota</taxon>
        <taxon>Neoptera</taxon>
        <taxon>Paraneoptera</taxon>
        <taxon>Hemiptera</taxon>
        <taxon>Heteroptera</taxon>
        <taxon>Panheteroptera</taxon>
        <taxon>Cimicomorpha</taxon>
        <taxon>Cimicidae</taxon>
        <taxon>Cimex</taxon>
    </lineage>
</organism>